<dbReference type="PANTHER" id="PTHR43736">
    <property type="entry name" value="ADP-RIBOSE PYROPHOSPHATASE"/>
    <property type="match status" value="1"/>
</dbReference>
<dbReference type="PROSITE" id="PS51462">
    <property type="entry name" value="NUDIX"/>
    <property type="match status" value="1"/>
</dbReference>
<name>A0A5B9DFB7_9ARCH</name>
<dbReference type="CDD" id="cd04673">
    <property type="entry name" value="NUDIX_ADPRase"/>
    <property type="match status" value="1"/>
</dbReference>
<dbReference type="EMBL" id="CP042905">
    <property type="protein sequence ID" value="QEE18019.1"/>
    <property type="molecule type" value="Genomic_DNA"/>
</dbReference>
<dbReference type="Pfam" id="PF00293">
    <property type="entry name" value="NUDIX"/>
    <property type="match status" value="1"/>
</dbReference>
<reference evidence="2 3" key="2">
    <citation type="journal article" date="2024" name="Int. J. Syst. Evol. Microbiol.">
        <title>Promethearchaeum syntrophicum gen. nov., sp. nov., an anaerobic, obligately syntrophic archaeon, the first isolate of the lineage 'Asgard' archaea, and proposal of the new archaeal phylum Promethearchaeota phyl. nov. and kingdom Promethearchaeati regn. nov.</title>
        <authorList>
            <person name="Imachi H."/>
            <person name="Nobu M.K."/>
            <person name="Kato S."/>
            <person name="Takaki Y."/>
            <person name="Miyazaki M."/>
            <person name="Miyata M."/>
            <person name="Ogawara M."/>
            <person name="Saito Y."/>
            <person name="Sakai S."/>
            <person name="Tahara Y.O."/>
            <person name="Takano Y."/>
            <person name="Tasumi E."/>
            <person name="Uematsu K."/>
            <person name="Yoshimura T."/>
            <person name="Itoh T."/>
            <person name="Ohkuma M."/>
            <person name="Takai K."/>
        </authorList>
    </citation>
    <scope>NUCLEOTIDE SEQUENCE [LARGE SCALE GENOMIC DNA]</scope>
    <source>
        <strain evidence="2 3">MK-D1</strain>
    </source>
</reference>
<dbReference type="InterPro" id="IPR015797">
    <property type="entry name" value="NUDIX_hydrolase-like_dom_sf"/>
</dbReference>
<dbReference type="GO" id="GO:0047631">
    <property type="term" value="F:ADP-ribose diphosphatase activity"/>
    <property type="evidence" value="ECO:0007669"/>
    <property type="project" value="UniProtKB-EC"/>
</dbReference>
<dbReference type="KEGG" id="psyt:DSAG12_03857"/>
<evidence type="ECO:0000313" key="2">
    <source>
        <dbReference type="EMBL" id="QEE18019.1"/>
    </source>
</evidence>
<dbReference type="GeneID" id="41331821"/>
<feature type="domain" description="Nudix hydrolase" evidence="1">
    <location>
        <begin position="22"/>
        <end position="161"/>
    </location>
</feature>
<organism evidence="2 3">
    <name type="scientific">Promethearchaeum syntrophicum</name>
    <dbReference type="NCBI Taxonomy" id="2594042"/>
    <lineage>
        <taxon>Archaea</taxon>
        <taxon>Promethearchaeati</taxon>
        <taxon>Promethearchaeota</taxon>
        <taxon>Promethearchaeia</taxon>
        <taxon>Promethearchaeales</taxon>
        <taxon>Promethearchaeaceae</taxon>
        <taxon>Promethearchaeum</taxon>
    </lineage>
</organism>
<keyword evidence="3" id="KW-1185">Reference proteome</keyword>
<proteinExistence type="predicted"/>
<evidence type="ECO:0000259" key="1">
    <source>
        <dbReference type="PROSITE" id="PS51462"/>
    </source>
</evidence>
<dbReference type="Proteomes" id="UP000321408">
    <property type="component" value="Chromosome"/>
</dbReference>
<dbReference type="OrthoDB" id="40462at2157"/>
<dbReference type="PANTHER" id="PTHR43736:SF1">
    <property type="entry name" value="DIHYDRONEOPTERIN TRIPHOSPHATE DIPHOSPHATASE"/>
    <property type="match status" value="1"/>
</dbReference>
<keyword evidence="2" id="KW-0378">Hydrolase</keyword>
<reference evidence="2 3" key="1">
    <citation type="journal article" date="2020" name="Nature">
        <title>Isolation of an archaeon at the prokaryote-eukaryote interface.</title>
        <authorList>
            <person name="Imachi H."/>
            <person name="Nobu M.K."/>
            <person name="Nakahara N."/>
            <person name="Morono Y."/>
            <person name="Ogawara M."/>
            <person name="Takaki Y."/>
            <person name="Takano Y."/>
            <person name="Uematsu K."/>
            <person name="Ikuta T."/>
            <person name="Ito M."/>
            <person name="Matsui Y."/>
            <person name="Miyazaki M."/>
            <person name="Murata K."/>
            <person name="Saito Y."/>
            <person name="Sakai S."/>
            <person name="Song C."/>
            <person name="Tasumi E."/>
            <person name="Yamanaka Y."/>
            <person name="Yamaguchi T."/>
            <person name="Kamagata Y."/>
            <person name="Tamaki H."/>
            <person name="Takai K."/>
        </authorList>
    </citation>
    <scope>NUCLEOTIDE SEQUENCE [LARGE SCALE GENOMIC DNA]</scope>
    <source>
        <strain evidence="2 3">MK-D1</strain>
    </source>
</reference>
<gene>
    <name evidence="2" type="ORF">DSAG12_03857</name>
</gene>
<sequence length="165" mass="18891">MKFEEFTPEQKRMYDLRHFPVRPHVGVGGVIVWNNQILLIKRKYNPSAGKWAIPGGHLKLGEPTPTGALRECEEETGLNLQIVKLAGVIDRIDQENSGKYEYHYVLVDYFMKVIGDFTVKNPPIPKAQSDVEEAIFITFKDLSQYNLTRTTKELLIQLNIMDLNG</sequence>
<evidence type="ECO:0000313" key="3">
    <source>
        <dbReference type="Proteomes" id="UP000321408"/>
    </source>
</evidence>
<accession>A0A5B9DFB7</accession>
<dbReference type="AlphaFoldDB" id="A0A5B9DFB7"/>
<dbReference type="Gene3D" id="3.90.79.10">
    <property type="entry name" value="Nucleoside Triphosphate Pyrophosphohydrolase"/>
    <property type="match status" value="1"/>
</dbReference>
<dbReference type="RefSeq" id="WP_147664905.1">
    <property type="nucleotide sequence ID" value="NZ_CP042905.2"/>
</dbReference>
<dbReference type="SUPFAM" id="SSF55811">
    <property type="entry name" value="Nudix"/>
    <property type="match status" value="1"/>
</dbReference>
<dbReference type="InterPro" id="IPR000086">
    <property type="entry name" value="NUDIX_hydrolase_dom"/>
</dbReference>
<protein>
    <submittedName>
        <fullName evidence="2">NUDIX hydrolase</fullName>
    </submittedName>
</protein>